<accession>A0A097EPC9</accession>
<feature type="transmembrane region" description="Helical" evidence="1">
    <location>
        <begin position="362"/>
        <end position="384"/>
    </location>
</feature>
<evidence type="ECO:0000313" key="3">
    <source>
        <dbReference type="Proteomes" id="UP000029672"/>
    </source>
</evidence>
<feature type="transmembrane region" description="Helical" evidence="1">
    <location>
        <begin position="172"/>
        <end position="197"/>
    </location>
</feature>
<keyword evidence="1" id="KW-1133">Transmembrane helix</keyword>
<evidence type="ECO:0000256" key="1">
    <source>
        <dbReference type="SAM" id="Phobius"/>
    </source>
</evidence>
<evidence type="ECO:0000313" key="2">
    <source>
        <dbReference type="EMBL" id="AIT09426.1"/>
    </source>
</evidence>
<feature type="transmembrane region" description="Helical" evidence="1">
    <location>
        <begin position="41"/>
        <end position="63"/>
    </location>
</feature>
<feature type="transmembrane region" description="Helical" evidence="1">
    <location>
        <begin position="7"/>
        <end position="29"/>
    </location>
</feature>
<reference evidence="2 3" key="1">
    <citation type="submission" date="2014-10" db="EMBL/GenBank/DDBJ databases">
        <title>Whole genome sequence of Francisella endociliophora strain FSC1006, isolated from a laboratory culture of the marine ciliate Euplotes raikovi.</title>
        <authorList>
            <person name="Granberg M."/>
            <person name="Backman S."/>
            <person name="Lundmark E."/>
            <person name="Nilsson E."/>
            <person name="Karlsson E."/>
            <person name="Thelaus J."/>
            <person name="Ohrman C."/>
            <person name="Larkeryd A."/>
            <person name="Stenberg P."/>
        </authorList>
    </citation>
    <scope>NUCLEOTIDE SEQUENCE [LARGE SCALE GENOMIC DNA]</scope>
    <source>
        <strain evidence="2 3">FSC1006</strain>
    </source>
</reference>
<feature type="transmembrane region" description="Helical" evidence="1">
    <location>
        <begin position="143"/>
        <end position="166"/>
    </location>
</feature>
<feature type="transmembrane region" description="Helical" evidence="1">
    <location>
        <begin position="294"/>
        <end position="313"/>
    </location>
</feature>
<organism evidence="2 3">
    <name type="scientific">Candidatus Francisella endociliophora</name>
    <dbReference type="NCBI Taxonomy" id="653937"/>
    <lineage>
        <taxon>Bacteria</taxon>
        <taxon>Pseudomonadati</taxon>
        <taxon>Pseudomonadota</taxon>
        <taxon>Gammaproteobacteria</taxon>
        <taxon>Thiotrichales</taxon>
        <taxon>Francisellaceae</taxon>
        <taxon>Francisella</taxon>
    </lineage>
</organism>
<dbReference type="EMBL" id="CP009574">
    <property type="protein sequence ID" value="AIT09426.1"/>
    <property type="molecule type" value="Genomic_DNA"/>
</dbReference>
<keyword evidence="1" id="KW-0812">Transmembrane</keyword>
<name>A0A097EPC9_9GAMM</name>
<feature type="transmembrane region" description="Helical" evidence="1">
    <location>
        <begin position="218"/>
        <end position="242"/>
    </location>
</feature>
<feature type="transmembrane region" description="Helical" evidence="1">
    <location>
        <begin position="333"/>
        <end position="355"/>
    </location>
</feature>
<gene>
    <name evidence="2" type="ORF">LO80_05245</name>
</gene>
<evidence type="ECO:0008006" key="4">
    <source>
        <dbReference type="Google" id="ProtNLM"/>
    </source>
</evidence>
<dbReference type="RefSeq" id="WP_040009184.1">
    <property type="nucleotide sequence ID" value="NZ_CP009574.1"/>
</dbReference>
<keyword evidence="3" id="KW-1185">Reference proteome</keyword>
<dbReference type="STRING" id="1547445.LO80_05245"/>
<keyword evidence="1" id="KW-0472">Membrane</keyword>
<feature type="transmembrane region" description="Helical" evidence="1">
    <location>
        <begin position="390"/>
        <end position="410"/>
    </location>
</feature>
<dbReference type="OrthoDB" id="5603982at2"/>
<feature type="transmembrane region" description="Helical" evidence="1">
    <location>
        <begin position="115"/>
        <end position="136"/>
    </location>
</feature>
<dbReference type="KEGG" id="frf:LO80_05245"/>
<feature type="transmembrane region" description="Helical" evidence="1">
    <location>
        <begin position="262"/>
        <end position="282"/>
    </location>
</feature>
<proteinExistence type="predicted"/>
<sequence length="418" mass="46199">MGRGLTLFAIQILSSIAFFLATVIVARYLGPEDFGDFSAAYSVASVAYIVCLLGADVTAVNIIAKSVKAQQNGQIKAFILYAFCVVTFSTVAYYIIAIIGYWASENIFMFKNLHPVFIAVIFIPIMALAFFFYRVFISLFKPILANVLFKILVNLSMLFLACLMFFDEIFRTSYIAILFFMIPWLIAFIVMLTLLVWKVRVFASKREEIRYKTWLKSGLSGLPYNLALMTIPYLAIIGAEVFLANESSVGIFATAASFSQLVANNFIACIQSLTLAPIVVAIYNKDLLGVRNIFNKNLIIMGGLSILLILGVSLVGKDILEVYGKGYVVGDDILIIFIIMQCVIMTGCLAAPTLLYLGKNIFVVSSSMILIVLLVLFISIFGFIFQEAGIAVGVLLAVTLIFVTQSLYAYKLTFESSQ</sequence>
<dbReference type="HOGENOM" id="CLU_643643_0_0_6"/>
<feature type="transmembrane region" description="Helical" evidence="1">
    <location>
        <begin position="75"/>
        <end position="103"/>
    </location>
</feature>
<dbReference type="Proteomes" id="UP000029672">
    <property type="component" value="Chromosome"/>
</dbReference>
<dbReference type="AlphaFoldDB" id="A0A097EPC9"/>
<protein>
    <recommendedName>
        <fullName evidence="4">Polysaccharide biosynthesis protein</fullName>
    </recommendedName>
</protein>